<dbReference type="EMBL" id="KR029584">
    <property type="protein sequence ID" value="AKH46514.1"/>
    <property type="molecule type" value="Genomic_DNA"/>
</dbReference>
<accession>A0A0F7L1Q9</accession>
<organism evidence="1">
    <name type="scientific">uncultured marine virus</name>
    <dbReference type="NCBI Taxonomy" id="186617"/>
    <lineage>
        <taxon>Viruses</taxon>
        <taxon>environmental samples</taxon>
    </lineage>
</organism>
<proteinExistence type="predicted"/>
<reference evidence="1" key="1">
    <citation type="journal article" date="2015" name="Front. Microbiol.">
        <title>Combining genomic sequencing methods to explore viral diversity and reveal potential virus-host interactions.</title>
        <authorList>
            <person name="Chow C.E."/>
            <person name="Winget D.M."/>
            <person name="White R.A.III."/>
            <person name="Hallam S.J."/>
            <person name="Suttle C.A."/>
        </authorList>
    </citation>
    <scope>NUCLEOTIDE SEQUENCE</scope>
    <source>
        <strain evidence="1">Anoxic3_9</strain>
    </source>
</reference>
<name>A0A0F7L1Q9_9VIRU</name>
<evidence type="ECO:0000313" key="1">
    <source>
        <dbReference type="EMBL" id="AKH46514.1"/>
    </source>
</evidence>
<reference evidence="1" key="2">
    <citation type="submission" date="2015-03" db="EMBL/GenBank/DDBJ databases">
        <authorList>
            <person name="Chow C.-E.T."/>
            <person name="Winget D.M."/>
            <person name="White R.A.III."/>
            <person name="Hallam S.J."/>
            <person name="Suttle C.A."/>
        </authorList>
    </citation>
    <scope>NUCLEOTIDE SEQUENCE</scope>
    <source>
        <strain evidence="1">Anoxic3_9</strain>
    </source>
</reference>
<sequence length="104" mass="12534">MDCMESYHLDHLGLGQGHQNRPHRQKTHQLQRLLNYLLDLLQGQTRKVHRIHQTARRSFHPVQNHLEHQTSRRLFHRLLNLYPFITSLKKKNCCPYLFVCINIC</sequence>
<protein>
    <submittedName>
        <fullName evidence="1">Uncharacterized protein</fullName>
    </submittedName>
</protein>